<dbReference type="EMBL" id="JABEVY010000110">
    <property type="protein sequence ID" value="KAF5249601.1"/>
    <property type="molecule type" value="Genomic_DNA"/>
</dbReference>
<feature type="transmembrane region" description="Helical" evidence="6">
    <location>
        <begin position="42"/>
        <end position="59"/>
    </location>
</feature>
<evidence type="ECO:0000256" key="5">
    <source>
        <dbReference type="SAM" id="MobiDB-lite"/>
    </source>
</evidence>
<feature type="transmembrane region" description="Helical" evidence="6">
    <location>
        <begin position="178"/>
        <end position="198"/>
    </location>
</feature>
<organism evidence="7 8">
    <name type="scientific">Fusarium anthophilum</name>
    <dbReference type="NCBI Taxonomy" id="48485"/>
    <lineage>
        <taxon>Eukaryota</taxon>
        <taxon>Fungi</taxon>
        <taxon>Dikarya</taxon>
        <taxon>Ascomycota</taxon>
        <taxon>Pezizomycotina</taxon>
        <taxon>Sordariomycetes</taxon>
        <taxon>Hypocreomycetidae</taxon>
        <taxon>Hypocreales</taxon>
        <taxon>Nectriaceae</taxon>
        <taxon>Fusarium</taxon>
        <taxon>Fusarium fujikuroi species complex</taxon>
    </lineage>
</organism>
<gene>
    <name evidence="7" type="ORF">FANTH_5108</name>
</gene>
<feature type="transmembrane region" description="Helical" evidence="6">
    <location>
        <begin position="6"/>
        <end position="30"/>
    </location>
</feature>
<keyword evidence="8" id="KW-1185">Reference proteome</keyword>
<dbReference type="AlphaFoldDB" id="A0A8H4ZP63"/>
<evidence type="ECO:0000256" key="4">
    <source>
        <dbReference type="ARBA" id="ARBA00023136"/>
    </source>
</evidence>
<dbReference type="PANTHER" id="PTHR16201:SF37">
    <property type="entry name" value="PQ-LOOP REPEAT-CONTAINING PROTEIN"/>
    <property type="match status" value="1"/>
</dbReference>
<feature type="transmembrane region" description="Helical" evidence="6">
    <location>
        <begin position="109"/>
        <end position="134"/>
    </location>
</feature>
<accession>A0A8H4ZP63</accession>
<dbReference type="Gene3D" id="1.20.1280.290">
    <property type="match status" value="1"/>
</dbReference>
<dbReference type="Proteomes" id="UP000573603">
    <property type="component" value="Unassembled WGS sequence"/>
</dbReference>
<keyword evidence="2 6" id="KW-0812">Transmembrane</keyword>
<evidence type="ECO:0008006" key="9">
    <source>
        <dbReference type="Google" id="ProtNLM"/>
    </source>
</evidence>
<evidence type="ECO:0000313" key="8">
    <source>
        <dbReference type="Proteomes" id="UP000573603"/>
    </source>
</evidence>
<dbReference type="PANTHER" id="PTHR16201">
    <property type="entry name" value="SEVEN TRANSMEMBRANE PROTEIN 1-RELATED"/>
    <property type="match status" value="1"/>
</dbReference>
<evidence type="ECO:0000256" key="3">
    <source>
        <dbReference type="ARBA" id="ARBA00022989"/>
    </source>
</evidence>
<dbReference type="GO" id="GO:0016020">
    <property type="term" value="C:membrane"/>
    <property type="evidence" value="ECO:0007669"/>
    <property type="project" value="UniProtKB-SubCell"/>
</dbReference>
<comment type="subcellular location">
    <subcellularLocation>
        <location evidence="1">Membrane</location>
        <topology evidence="1">Multi-pass membrane protein</topology>
    </subcellularLocation>
</comment>
<keyword evidence="4 6" id="KW-0472">Membrane</keyword>
<comment type="caution">
    <text evidence="7">The sequence shown here is derived from an EMBL/GenBank/DDBJ whole genome shotgun (WGS) entry which is preliminary data.</text>
</comment>
<evidence type="ECO:0000313" key="7">
    <source>
        <dbReference type="EMBL" id="KAF5249601.1"/>
    </source>
</evidence>
<proteinExistence type="predicted"/>
<keyword evidence="3 6" id="KW-1133">Transmembrane helix</keyword>
<feature type="region of interest" description="Disordered" evidence="5">
    <location>
        <begin position="266"/>
        <end position="289"/>
    </location>
</feature>
<evidence type="ECO:0000256" key="1">
    <source>
        <dbReference type="ARBA" id="ARBA00004141"/>
    </source>
</evidence>
<protein>
    <recommendedName>
        <fullName evidence="9">PQ loop repeat protein</fullName>
    </recommendedName>
</protein>
<dbReference type="InterPro" id="IPR051415">
    <property type="entry name" value="LAAT-1"/>
</dbReference>
<name>A0A8H4ZP63_9HYPO</name>
<feature type="transmembrane region" description="Helical" evidence="6">
    <location>
        <begin position="146"/>
        <end position="166"/>
    </location>
</feature>
<reference evidence="7 8" key="1">
    <citation type="journal article" date="2020" name="BMC Genomics">
        <title>Correction to: Identification and distribution of gene clusters required for synthesis of sphingolipid metabolism inhibitors in diverse species of the filamentous fungus Fusarium.</title>
        <authorList>
            <person name="Kim H.S."/>
            <person name="Lohmar J.M."/>
            <person name="Busman M."/>
            <person name="Brown D.W."/>
            <person name="Naumann T.A."/>
            <person name="Divon H.H."/>
            <person name="Lysoe E."/>
            <person name="Uhlig S."/>
            <person name="Proctor R.H."/>
        </authorList>
    </citation>
    <scope>NUCLEOTIDE SEQUENCE [LARGE SCALE GENOMIC DNA]</scope>
    <source>
        <strain evidence="7 8">NRRL 25214</strain>
    </source>
</reference>
<dbReference type="SMART" id="SM00679">
    <property type="entry name" value="CTNS"/>
    <property type="match status" value="2"/>
</dbReference>
<sequence>MDVPVAANILGTLGAVCWSIQLIPQIIVNYRRHNATGLQPSMMMLWAWAGVPLGVYNIVKEFNIALRIQPQILTLLSLVTWIQCYYYERVQKLIPLALNEANEGQKWSVYRSLLVVLPITAVMGGIQAGLIIALRIAKSRSLEWPLILMASLSAALLAAGVLTHYWDIWKHRTVRGISFLFVAIDAAGDVFSLVSVFFQPELDVLGIVIYATEFVLWCGVFACGGYYNLLPWVRKRFGGESKKAEGEESVGDGVMMNENVSSSSVFRTVSGNGEGVRARNAHRVSQDVE</sequence>
<evidence type="ECO:0000256" key="6">
    <source>
        <dbReference type="SAM" id="Phobius"/>
    </source>
</evidence>
<dbReference type="InterPro" id="IPR006603">
    <property type="entry name" value="PQ-loop_rpt"/>
</dbReference>
<evidence type="ECO:0000256" key="2">
    <source>
        <dbReference type="ARBA" id="ARBA00022692"/>
    </source>
</evidence>
<feature type="transmembrane region" description="Helical" evidence="6">
    <location>
        <begin position="204"/>
        <end position="227"/>
    </location>
</feature>
<dbReference type="Pfam" id="PF04193">
    <property type="entry name" value="PQ-loop"/>
    <property type="match status" value="2"/>
</dbReference>